<name>A0A221NXW8_9ACTN</name>
<proteinExistence type="predicted"/>
<evidence type="ECO:0000259" key="1">
    <source>
        <dbReference type="Pfam" id="PF12728"/>
    </source>
</evidence>
<feature type="domain" description="Helix-turn-helix" evidence="1">
    <location>
        <begin position="119"/>
        <end position="165"/>
    </location>
</feature>
<gene>
    <name evidence="2" type="ORF">LK07_10180</name>
</gene>
<dbReference type="Proteomes" id="UP000031501">
    <property type="component" value="Chromosome"/>
</dbReference>
<protein>
    <recommendedName>
        <fullName evidence="1">Helix-turn-helix domain-containing protein</fullName>
    </recommendedName>
</protein>
<keyword evidence="3" id="KW-1185">Reference proteome</keyword>
<dbReference type="AlphaFoldDB" id="A0A221NXW8"/>
<dbReference type="InterPro" id="IPR041657">
    <property type="entry name" value="HTH_17"/>
</dbReference>
<dbReference type="GO" id="GO:0003677">
    <property type="term" value="F:DNA binding"/>
    <property type="evidence" value="ECO:0007669"/>
    <property type="project" value="InterPro"/>
</dbReference>
<sequence length="170" mass="18102">MNAHDRSQSVPNPLATCADDARSGYQIRRFDGLDRARPGSSMLRPDGSVVVPPALASEVVRILSGHLDARVRTDGGELSTEARRLLVALQAGAEHATAKPVRPAATGSTSADLGTVEVTVTEAAALMECSPRWIRSLIKAGRLPARRAGERLWLVDRAALDHHRQGGTAL</sequence>
<dbReference type="Pfam" id="PF12728">
    <property type="entry name" value="HTH_17"/>
    <property type="match status" value="1"/>
</dbReference>
<dbReference type="InterPro" id="IPR010093">
    <property type="entry name" value="SinI_DNA-bd"/>
</dbReference>
<dbReference type="STRING" id="1355015.LK06_009070"/>
<organism evidence="2 3">
    <name type="scientific">Streptomyces pluripotens</name>
    <dbReference type="NCBI Taxonomy" id="1355015"/>
    <lineage>
        <taxon>Bacteria</taxon>
        <taxon>Bacillati</taxon>
        <taxon>Actinomycetota</taxon>
        <taxon>Actinomycetes</taxon>
        <taxon>Kitasatosporales</taxon>
        <taxon>Streptomycetaceae</taxon>
        <taxon>Streptomyces</taxon>
    </lineage>
</organism>
<dbReference type="KEGG" id="splu:LK06_009070"/>
<dbReference type="NCBIfam" id="TIGR01764">
    <property type="entry name" value="excise"/>
    <property type="match status" value="1"/>
</dbReference>
<reference evidence="2 3" key="1">
    <citation type="submission" date="2017-07" db="EMBL/GenBank/DDBJ databases">
        <title>Genome sequence of Streptomyces pluripotens MUSC 137T.</title>
        <authorList>
            <person name="Ser H.-L."/>
            <person name="Lee L.-H."/>
        </authorList>
    </citation>
    <scope>NUCLEOTIDE SEQUENCE [LARGE SCALE GENOMIC DNA]</scope>
    <source>
        <strain evidence="2 3">MUSC 137</strain>
    </source>
</reference>
<accession>A0A221NXW8</accession>
<dbReference type="EMBL" id="CP022433">
    <property type="protein sequence ID" value="ASN24355.1"/>
    <property type="molecule type" value="Genomic_DNA"/>
</dbReference>
<dbReference type="RefSeq" id="WP_078858784.1">
    <property type="nucleotide sequence ID" value="NZ_CP021080.1"/>
</dbReference>
<evidence type="ECO:0000313" key="3">
    <source>
        <dbReference type="Proteomes" id="UP000031501"/>
    </source>
</evidence>
<evidence type="ECO:0000313" key="2">
    <source>
        <dbReference type="EMBL" id="ASN24355.1"/>
    </source>
</evidence>